<accession>A0A023CTT6</accession>
<sequence length="46" mass="4999">MCLIKFQLSGLTDDESVVEIGNLLNAKQMVVGSFLREGDNLTVSGR</sequence>
<reference evidence="1" key="1">
    <citation type="journal article" date="2014" name="Front. Microbiol.">
        <title>High frequency of phylogenetically diverse reductive dehalogenase-homologous genes in deep subseafloor sedimentary metagenomes.</title>
        <authorList>
            <person name="Kawai M."/>
            <person name="Futagami T."/>
            <person name="Toyoda A."/>
            <person name="Takaki Y."/>
            <person name="Nishi S."/>
            <person name="Hori S."/>
            <person name="Arai W."/>
            <person name="Tsubouchi T."/>
            <person name="Morono Y."/>
            <person name="Uchiyama I."/>
            <person name="Ito T."/>
            <person name="Fujiyama A."/>
            <person name="Inagaki F."/>
            <person name="Takami H."/>
        </authorList>
    </citation>
    <scope>NUCLEOTIDE SEQUENCE</scope>
    <source>
        <strain evidence="1">Expedition CK06-06</strain>
    </source>
</reference>
<dbReference type="AlphaFoldDB" id="A0A023CTT6"/>
<comment type="caution">
    <text evidence="1">The sequence shown here is derived from an EMBL/GenBank/DDBJ whole genome shotgun (WGS) entry which is preliminary data.</text>
</comment>
<name>A0A023CTT6_9ZZZZ</name>
<evidence type="ECO:0000313" key="1">
    <source>
        <dbReference type="EMBL" id="GAG99997.1"/>
    </source>
</evidence>
<organism evidence="1">
    <name type="scientific">marine sediment metagenome</name>
    <dbReference type="NCBI Taxonomy" id="412755"/>
    <lineage>
        <taxon>unclassified sequences</taxon>
        <taxon>metagenomes</taxon>
        <taxon>ecological metagenomes</taxon>
    </lineage>
</organism>
<proteinExistence type="predicted"/>
<dbReference type="EMBL" id="BART01025364">
    <property type="protein sequence ID" value="GAG99997.1"/>
    <property type="molecule type" value="Genomic_DNA"/>
</dbReference>
<gene>
    <name evidence="1" type="ORF">S01H4_45545</name>
</gene>
<protein>
    <submittedName>
        <fullName evidence="1">Uncharacterized protein</fullName>
    </submittedName>
</protein>
<feature type="non-terminal residue" evidence="1">
    <location>
        <position position="46"/>
    </location>
</feature>